<keyword evidence="1" id="KW-1185">Reference proteome</keyword>
<dbReference type="WBParaSite" id="PSAMB.scaffold20264size744.g38040.t1">
    <property type="protein sequence ID" value="PSAMB.scaffold20264size744.g38040.t1"/>
    <property type="gene ID" value="PSAMB.scaffold20264size744.g38040"/>
</dbReference>
<reference evidence="2" key="1">
    <citation type="submission" date="2022-11" db="UniProtKB">
        <authorList>
            <consortium name="WormBaseParasite"/>
        </authorList>
    </citation>
    <scope>IDENTIFICATION</scope>
</reference>
<name>A0A914VI62_9BILA</name>
<dbReference type="Proteomes" id="UP000887566">
    <property type="component" value="Unplaced"/>
</dbReference>
<evidence type="ECO:0000313" key="1">
    <source>
        <dbReference type="Proteomes" id="UP000887566"/>
    </source>
</evidence>
<dbReference type="AlphaFoldDB" id="A0A914VI62"/>
<sequence>MPALEAHQSDAPEESTCGCKGVRYCAACISSDRVKNLRLAPTAELSQYSSWAKYIYCHQCKSAFDVTASLRGTDDSIADSDEIFNLAANCKHIASDCDTEREP</sequence>
<proteinExistence type="predicted"/>
<protein>
    <submittedName>
        <fullName evidence="2">Uncharacterized protein</fullName>
    </submittedName>
</protein>
<evidence type="ECO:0000313" key="2">
    <source>
        <dbReference type="WBParaSite" id="PSAMB.scaffold20264size744.g38040.t1"/>
    </source>
</evidence>
<organism evidence="1 2">
    <name type="scientific">Plectus sambesii</name>
    <dbReference type="NCBI Taxonomy" id="2011161"/>
    <lineage>
        <taxon>Eukaryota</taxon>
        <taxon>Metazoa</taxon>
        <taxon>Ecdysozoa</taxon>
        <taxon>Nematoda</taxon>
        <taxon>Chromadorea</taxon>
        <taxon>Plectida</taxon>
        <taxon>Plectina</taxon>
        <taxon>Plectoidea</taxon>
        <taxon>Plectidae</taxon>
        <taxon>Plectus</taxon>
    </lineage>
</organism>
<accession>A0A914VI62</accession>